<comment type="caution">
    <text evidence="8">The sequence shown here is derived from an EMBL/GenBank/DDBJ whole genome shotgun (WGS) entry which is preliminary data.</text>
</comment>
<evidence type="ECO:0000313" key="9">
    <source>
        <dbReference type="Proteomes" id="UP001529343"/>
    </source>
</evidence>
<feature type="transmembrane region" description="Helical" evidence="6">
    <location>
        <begin position="273"/>
        <end position="291"/>
    </location>
</feature>
<dbReference type="Pfam" id="PF00892">
    <property type="entry name" value="EamA"/>
    <property type="match status" value="2"/>
</dbReference>
<evidence type="ECO:0000256" key="5">
    <source>
        <dbReference type="ARBA" id="ARBA00023136"/>
    </source>
</evidence>
<keyword evidence="3 6" id="KW-0812">Transmembrane</keyword>
<evidence type="ECO:0000259" key="7">
    <source>
        <dbReference type="Pfam" id="PF00892"/>
    </source>
</evidence>
<feature type="transmembrane region" description="Helical" evidence="6">
    <location>
        <begin position="132"/>
        <end position="150"/>
    </location>
</feature>
<feature type="transmembrane region" description="Helical" evidence="6">
    <location>
        <begin position="72"/>
        <end position="94"/>
    </location>
</feature>
<evidence type="ECO:0000313" key="8">
    <source>
        <dbReference type="EMBL" id="MDM8267058.1"/>
    </source>
</evidence>
<evidence type="ECO:0000256" key="3">
    <source>
        <dbReference type="ARBA" id="ARBA00022692"/>
    </source>
</evidence>
<comment type="similarity">
    <text evidence="2">Belongs to the EamA transporter family.</text>
</comment>
<feature type="domain" description="EamA" evidence="7">
    <location>
        <begin position="159"/>
        <end position="288"/>
    </location>
</feature>
<feature type="transmembrane region" description="Helical" evidence="6">
    <location>
        <begin position="156"/>
        <end position="175"/>
    </location>
</feature>
<accession>A0ABT7UZC2</accession>
<feature type="transmembrane region" description="Helical" evidence="6">
    <location>
        <begin position="187"/>
        <end position="206"/>
    </location>
</feature>
<proteinExistence type="inferred from homology"/>
<feature type="transmembrane region" description="Helical" evidence="6">
    <location>
        <begin position="40"/>
        <end position="60"/>
    </location>
</feature>
<keyword evidence="9" id="KW-1185">Reference proteome</keyword>
<protein>
    <submittedName>
        <fullName evidence="8">EamA family transporter</fullName>
    </submittedName>
</protein>
<dbReference type="PANTHER" id="PTHR32322">
    <property type="entry name" value="INNER MEMBRANE TRANSPORTER"/>
    <property type="match status" value="1"/>
</dbReference>
<organism evidence="8 9">
    <name type="scientific">Limosilactobacillus pontis</name>
    <dbReference type="NCBI Taxonomy" id="35787"/>
    <lineage>
        <taxon>Bacteria</taxon>
        <taxon>Bacillati</taxon>
        <taxon>Bacillota</taxon>
        <taxon>Bacilli</taxon>
        <taxon>Lactobacillales</taxon>
        <taxon>Lactobacillaceae</taxon>
        <taxon>Limosilactobacillus</taxon>
    </lineage>
</organism>
<evidence type="ECO:0000256" key="1">
    <source>
        <dbReference type="ARBA" id="ARBA00004141"/>
    </source>
</evidence>
<keyword evidence="4 6" id="KW-1133">Transmembrane helix</keyword>
<evidence type="ECO:0000256" key="6">
    <source>
        <dbReference type="SAM" id="Phobius"/>
    </source>
</evidence>
<dbReference type="InterPro" id="IPR000620">
    <property type="entry name" value="EamA_dom"/>
</dbReference>
<feature type="domain" description="EamA" evidence="7">
    <location>
        <begin position="6"/>
        <end position="145"/>
    </location>
</feature>
<comment type="subcellular location">
    <subcellularLocation>
        <location evidence="1">Membrane</location>
        <topology evidence="1">Multi-pass membrane protein</topology>
    </subcellularLocation>
</comment>
<dbReference type="EMBL" id="JAUDDW010000034">
    <property type="protein sequence ID" value="MDM8267058.1"/>
    <property type="molecule type" value="Genomic_DNA"/>
</dbReference>
<gene>
    <name evidence="8" type="ORF">QUW44_07860</name>
</gene>
<evidence type="ECO:0000256" key="4">
    <source>
        <dbReference type="ARBA" id="ARBA00022989"/>
    </source>
</evidence>
<feature type="transmembrane region" description="Helical" evidence="6">
    <location>
        <begin position="218"/>
        <end position="237"/>
    </location>
</feature>
<evidence type="ECO:0000256" key="2">
    <source>
        <dbReference type="ARBA" id="ARBA00007362"/>
    </source>
</evidence>
<feature type="transmembrane region" description="Helical" evidence="6">
    <location>
        <begin position="249"/>
        <end position="267"/>
    </location>
</feature>
<dbReference type="RefSeq" id="WP_289576110.1">
    <property type="nucleotide sequence ID" value="NZ_JAUDDW010000034.1"/>
</dbReference>
<dbReference type="Proteomes" id="UP001529343">
    <property type="component" value="Unassembled WGS sequence"/>
</dbReference>
<dbReference type="InterPro" id="IPR050638">
    <property type="entry name" value="AA-Vitamin_Transporters"/>
</dbReference>
<feature type="transmembrane region" description="Helical" evidence="6">
    <location>
        <begin position="100"/>
        <end position="120"/>
    </location>
</feature>
<reference evidence="9" key="1">
    <citation type="submission" date="2023-06" db="EMBL/GenBank/DDBJ databases">
        <title>Identification and characterization of horizontal gene transfer across gut microbiota members of farm animals based on homology search.</title>
        <authorList>
            <person name="Zeman M."/>
            <person name="Kubasova T."/>
            <person name="Jahodarova E."/>
            <person name="Nykrynova M."/>
            <person name="Rychlik I."/>
        </authorList>
    </citation>
    <scope>NUCLEOTIDE SEQUENCE [LARGE SCALE GENOMIC DNA]</scope>
    <source>
        <strain evidence="9">161_Gplus</strain>
    </source>
</reference>
<dbReference type="PANTHER" id="PTHR32322:SF2">
    <property type="entry name" value="EAMA DOMAIN-CONTAINING PROTEIN"/>
    <property type="match status" value="1"/>
</dbReference>
<name>A0ABT7UZC2_9LACO</name>
<sequence>MNRQTKGVLLAAGGASLWGGSGAAAQYLFSTTDISTTWLVAVRLITAGILLTAISLAHAPQQVRALTHQRRNVGYLLAFAVLGMMNSQLSYFLAVKYSNAPTATVIQYLQPVIIIVWLAFAQRQWPRRIDCISIVIALIGTFYLVTGGRLNTLTLTPVALFWGLWCAVAAALYTLLPQSLLKRYDALAVCGLAMLVSGILLIPSLFTIPWPHLSSGDWWLVIYIIVGGTMLSYTMFLQSIRYISPSVTGILSAFEPLVATLLAVTLLGTRMTVAGVVGSLMILLTTFLQAIPMQKILNLLGLKHHY</sequence>
<keyword evidence="5 6" id="KW-0472">Membrane</keyword>